<protein>
    <submittedName>
        <fullName evidence="1">Uncharacterized protein</fullName>
    </submittedName>
</protein>
<dbReference type="Proteomes" id="UP001151529">
    <property type="component" value="Chromosome 16"/>
</dbReference>
<reference evidence="1" key="1">
    <citation type="submission" date="2022-11" db="EMBL/GenBank/DDBJ databases">
        <authorList>
            <person name="Hyden B.L."/>
            <person name="Feng K."/>
            <person name="Yates T."/>
            <person name="Jawdy S."/>
            <person name="Smart L.B."/>
            <person name="Muchero W."/>
        </authorList>
    </citation>
    <scope>NUCLEOTIDE SEQUENCE</scope>
    <source>
        <tissue evidence="1">Shoot tip</tissue>
    </source>
</reference>
<proteinExistence type="predicted"/>
<comment type="caution">
    <text evidence="1">The sequence shown here is derived from an EMBL/GenBank/DDBJ whole genome shotgun (WGS) entry which is preliminary data.</text>
</comment>
<sequence>MHPLCHDEESHALMQFKQSLLLIPLLIPRWHHGKLMEIAVRGMVLNATGILVISKKRQHSFPFSLRNEGKRDTYTWPPAGRGPPRTVPSRTADVSWHRLHQYFLDFYGGEGRGKKLRAHM</sequence>
<dbReference type="AlphaFoldDB" id="A0A9Q0VKS8"/>
<organism evidence="1 2">
    <name type="scientific">Salix viminalis</name>
    <name type="common">Common osier</name>
    <name type="synonym">Basket willow</name>
    <dbReference type="NCBI Taxonomy" id="40686"/>
    <lineage>
        <taxon>Eukaryota</taxon>
        <taxon>Viridiplantae</taxon>
        <taxon>Streptophyta</taxon>
        <taxon>Embryophyta</taxon>
        <taxon>Tracheophyta</taxon>
        <taxon>Spermatophyta</taxon>
        <taxon>Magnoliopsida</taxon>
        <taxon>eudicotyledons</taxon>
        <taxon>Gunneridae</taxon>
        <taxon>Pentapetalae</taxon>
        <taxon>rosids</taxon>
        <taxon>fabids</taxon>
        <taxon>Malpighiales</taxon>
        <taxon>Salicaceae</taxon>
        <taxon>Saliceae</taxon>
        <taxon>Salix</taxon>
    </lineage>
</organism>
<accession>A0A9Q0VKS8</accession>
<gene>
    <name evidence="1" type="ORF">OIU85_001001</name>
</gene>
<keyword evidence="2" id="KW-1185">Reference proteome</keyword>
<name>A0A9Q0VKS8_SALVM</name>
<reference evidence="1" key="2">
    <citation type="journal article" date="2023" name="Int. J. Mol. Sci.">
        <title>De Novo Assembly and Annotation of 11 Diverse Shrub Willow (Salix) Genomes Reveals Novel Gene Organization in Sex-Linked Regions.</title>
        <authorList>
            <person name="Hyden B."/>
            <person name="Feng K."/>
            <person name="Yates T.B."/>
            <person name="Jawdy S."/>
            <person name="Cereghino C."/>
            <person name="Smart L.B."/>
            <person name="Muchero W."/>
        </authorList>
    </citation>
    <scope>NUCLEOTIDE SEQUENCE [LARGE SCALE GENOMIC DNA]</scope>
    <source>
        <tissue evidence="1">Shoot tip</tissue>
    </source>
</reference>
<evidence type="ECO:0000313" key="2">
    <source>
        <dbReference type="Proteomes" id="UP001151529"/>
    </source>
</evidence>
<dbReference type="EMBL" id="JAPFFL010000001">
    <property type="protein sequence ID" value="KAJ6750422.1"/>
    <property type="molecule type" value="Genomic_DNA"/>
</dbReference>
<evidence type="ECO:0000313" key="1">
    <source>
        <dbReference type="EMBL" id="KAJ6750422.1"/>
    </source>
</evidence>